<dbReference type="Gene3D" id="2.60.220.30">
    <property type="match status" value="1"/>
</dbReference>
<dbReference type="PROSITE" id="PS51257">
    <property type="entry name" value="PROKAR_LIPOPROTEIN"/>
    <property type="match status" value="1"/>
</dbReference>
<feature type="chain" id="PRO_5045652972" description="ZU5 domain-containing protein" evidence="2">
    <location>
        <begin position="23"/>
        <end position="432"/>
    </location>
</feature>
<dbReference type="PROSITE" id="PS51145">
    <property type="entry name" value="ZU5"/>
    <property type="match status" value="1"/>
</dbReference>
<feature type="compositionally biased region" description="Low complexity" evidence="1">
    <location>
        <begin position="26"/>
        <end position="45"/>
    </location>
</feature>
<feature type="region of interest" description="Disordered" evidence="1">
    <location>
        <begin position="231"/>
        <end position="254"/>
    </location>
</feature>
<evidence type="ECO:0000256" key="1">
    <source>
        <dbReference type="SAM" id="MobiDB-lite"/>
    </source>
</evidence>
<dbReference type="EMBL" id="JBHSEI010000015">
    <property type="protein sequence ID" value="MFC4640218.1"/>
    <property type="molecule type" value="Genomic_DNA"/>
</dbReference>
<feature type="signal peptide" evidence="2">
    <location>
        <begin position="1"/>
        <end position="22"/>
    </location>
</feature>
<protein>
    <recommendedName>
        <fullName evidence="3">ZU5 domain-containing protein</fullName>
    </recommendedName>
</protein>
<keyword evidence="5" id="KW-1185">Reference proteome</keyword>
<dbReference type="Proteomes" id="UP001595952">
    <property type="component" value="Unassembled WGS sequence"/>
</dbReference>
<dbReference type="Pfam" id="PF00791">
    <property type="entry name" value="ZU5"/>
    <property type="match status" value="1"/>
</dbReference>
<accession>A0ABV9IE07</accession>
<organism evidence="4 5">
    <name type="scientific">Deinococcus hohokamensis</name>
    <dbReference type="NCBI Taxonomy" id="309883"/>
    <lineage>
        <taxon>Bacteria</taxon>
        <taxon>Thermotogati</taxon>
        <taxon>Deinococcota</taxon>
        <taxon>Deinococci</taxon>
        <taxon>Deinococcales</taxon>
        <taxon>Deinococcaceae</taxon>
        <taxon>Deinococcus</taxon>
    </lineage>
</organism>
<proteinExistence type="predicted"/>
<feature type="region of interest" description="Disordered" evidence="1">
    <location>
        <begin position="24"/>
        <end position="65"/>
    </location>
</feature>
<keyword evidence="2" id="KW-0732">Signal</keyword>
<evidence type="ECO:0000256" key="2">
    <source>
        <dbReference type="SAM" id="SignalP"/>
    </source>
</evidence>
<evidence type="ECO:0000313" key="5">
    <source>
        <dbReference type="Proteomes" id="UP001595952"/>
    </source>
</evidence>
<gene>
    <name evidence="4" type="ORF">ACFO0D_17960</name>
</gene>
<reference evidence="5" key="1">
    <citation type="journal article" date="2019" name="Int. J. Syst. Evol. Microbiol.">
        <title>The Global Catalogue of Microorganisms (GCM) 10K type strain sequencing project: providing services to taxonomists for standard genome sequencing and annotation.</title>
        <authorList>
            <consortium name="The Broad Institute Genomics Platform"/>
            <consortium name="The Broad Institute Genome Sequencing Center for Infectious Disease"/>
            <person name="Wu L."/>
            <person name="Ma J."/>
        </authorList>
    </citation>
    <scope>NUCLEOTIDE SEQUENCE [LARGE SCALE GENOMIC DNA]</scope>
    <source>
        <strain evidence="5">CCUG 55995</strain>
    </source>
</reference>
<dbReference type="InterPro" id="IPR000906">
    <property type="entry name" value="ZU5_dom"/>
</dbReference>
<comment type="caution">
    <text evidence="4">The sequence shown here is derived from an EMBL/GenBank/DDBJ whole genome shotgun (WGS) entry which is preliminary data.</text>
</comment>
<evidence type="ECO:0000259" key="3">
    <source>
        <dbReference type="PROSITE" id="PS51145"/>
    </source>
</evidence>
<name>A0ABV9IE07_9DEIO</name>
<feature type="domain" description="ZU5" evidence="3">
    <location>
        <begin position="46"/>
        <end position="170"/>
    </location>
</feature>
<evidence type="ECO:0000313" key="4">
    <source>
        <dbReference type="EMBL" id="MFC4640218.1"/>
    </source>
</evidence>
<sequence>MPTQPRLQALRIMPLLTSILMACTQPGTSPAPSPSSAFPSGTPTGEAARATVGPDGGTVSSADGKLSLKIPPGALTAPTAVTVQPITSTAPHARGVAYRLGPEGTTFKQPVQLTFRYDEAQESAASAFVVATQDARGEWQAHLGTAQDRATNTLTVRTTHFSDWTWAEAYRLDPGQATVKVGESTQLTLQRCVGPETAPFDEDLVTPLITTCAPYTLTPFTRNWAVNGAAGGSQEAGTVTKDESNVASGTYRAPAEQPSVNPVAVSVDLVRNEAGTNTLRLVSSVQVTGGLGPCKEVVTGYYTCKYPLTKVDGHSLPYDLPKQDPNQGDARDRITGGYMQVSGTQENLLIGAASYEIRYEFDNKPAGTNRETHRVLNDVGDYLTNLQGSATTFTSIAKVTYTGLIQQNKAVVHDFPMATPVYSGAVRLEFAP</sequence>
<dbReference type="RefSeq" id="WP_380063203.1">
    <property type="nucleotide sequence ID" value="NZ_JBHSEI010000015.1"/>
</dbReference>